<dbReference type="PROSITE" id="PS00178">
    <property type="entry name" value="AA_TRNA_LIGASE_I"/>
    <property type="match status" value="1"/>
</dbReference>
<keyword evidence="2" id="KW-0963">Cytoplasm</keyword>
<evidence type="ECO:0000259" key="9">
    <source>
        <dbReference type="Pfam" id="PF00133"/>
    </source>
</evidence>
<keyword evidence="6" id="KW-0648">Protein biosynthesis</keyword>
<dbReference type="GO" id="GO:0002161">
    <property type="term" value="F:aminoacyl-tRNA deacylase activity"/>
    <property type="evidence" value="ECO:0007669"/>
    <property type="project" value="InterPro"/>
</dbReference>
<gene>
    <name evidence="10" type="ORF">FGG08_007722</name>
</gene>
<dbReference type="InterPro" id="IPR001412">
    <property type="entry name" value="aa-tRNA-synth_I_CS"/>
</dbReference>
<evidence type="ECO:0000256" key="4">
    <source>
        <dbReference type="ARBA" id="ARBA00022741"/>
    </source>
</evidence>
<dbReference type="GO" id="GO:0005524">
    <property type="term" value="F:ATP binding"/>
    <property type="evidence" value="ECO:0007669"/>
    <property type="project" value="UniProtKB-KW"/>
</dbReference>
<evidence type="ECO:0000256" key="7">
    <source>
        <dbReference type="ARBA" id="ARBA00023146"/>
    </source>
</evidence>
<evidence type="ECO:0000256" key="2">
    <source>
        <dbReference type="ARBA" id="ARBA00022490"/>
    </source>
</evidence>
<protein>
    <recommendedName>
        <fullName evidence="1">isoleucine--tRNA ligase</fullName>
        <ecNumber evidence="1">6.1.1.5</ecNumber>
    </recommendedName>
    <alternativeName>
        <fullName evidence="8">Isoleucyl-tRNA synthetase</fullName>
    </alternativeName>
</protein>
<feature type="non-terminal residue" evidence="10">
    <location>
        <position position="1"/>
    </location>
</feature>
<feature type="non-terminal residue" evidence="10">
    <location>
        <position position="278"/>
    </location>
</feature>
<keyword evidence="7" id="KW-0030">Aminoacyl-tRNA synthetase</keyword>
<reference evidence="10" key="1">
    <citation type="submission" date="2021-03" db="EMBL/GenBank/DDBJ databases">
        <title>Comparative genomics and phylogenomic investigation of the class Geoglossomycetes provide insights into ecological specialization and systematics.</title>
        <authorList>
            <person name="Melie T."/>
            <person name="Pirro S."/>
            <person name="Miller A.N."/>
            <person name="Quandt A."/>
        </authorList>
    </citation>
    <scope>NUCLEOTIDE SEQUENCE</scope>
    <source>
        <strain evidence="10">GBOQ0MN5Z8</strain>
    </source>
</reference>
<dbReference type="AlphaFoldDB" id="A0A9P8L0K6"/>
<evidence type="ECO:0000256" key="1">
    <source>
        <dbReference type="ARBA" id="ARBA00013165"/>
    </source>
</evidence>
<evidence type="ECO:0000256" key="6">
    <source>
        <dbReference type="ARBA" id="ARBA00022917"/>
    </source>
</evidence>
<dbReference type="Proteomes" id="UP000698800">
    <property type="component" value="Unassembled WGS sequence"/>
</dbReference>
<evidence type="ECO:0000313" key="10">
    <source>
        <dbReference type="EMBL" id="KAH0533476.1"/>
    </source>
</evidence>
<dbReference type="Gene3D" id="3.40.50.620">
    <property type="entry name" value="HUPs"/>
    <property type="match status" value="1"/>
</dbReference>
<proteinExistence type="predicted"/>
<accession>A0A9P8L0K6</accession>
<dbReference type="InterPro" id="IPR009008">
    <property type="entry name" value="Val/Leu/Ile-tRNA-synth_edit"/>
</dbReference>
<organism evidence="10 11">
    <name type="scientific">Glutinoglossum americanum</name>
    <dbReference type="NCBI Taxonomy" id="1670608"/>
    <lineage>
        <taxon>Eukaryota</taxon>
        <taxon>Fungi</taxon>
        <taxon>Dikarya</taxon>
        <taxon>Ascomycota</taxon>
        <taxon>Pezizomycotina</taxon>
        <taxon>Geoglossomycetes</taxon>
        <taxon>Geoglossales</taxon>
        <taxon>Geoglossaceae</taxon>
        <taxon>Glutinoglossum</taxon>
    </lineage>
</organism>
<evidence type="ECO:0000256" key="8">
    <source>
        <dbReference type="ARBA" id="ARBA00032665"/>
    </source>
</evidence>
<dbReference type="FunFam" id="3.40.50.620:FF:000092">
    <property type="entry name" value="Isoleucine--tRNA ligase"/>
    <property type="match status" value="1"/>
</dbReference>
<evidence type="ECO:0000256" key="3">
    <source>
        <dbReference type="ARBA" id="ARBA00022598"/>
    </source>
</evidence>
<dbReference type="InterPro" id="IPR002300">
    <property type="entry name" value="aa-tRNA-synth_Ia"/>
</dbReference>
<dbReference type="InterPro" id="IPR002301">
    <property type="entry name" value="Ile-tRNA-ligase"/>
</dbReference>
<keyword evidence="5" id="KW-0067">ATP-binding</keyword>
<dbReference type="GO" id="GO:0004822">
    <property type="term" value="F:isoleucine-tRNA ligase activity"/>
    <property type="evidence" value="ECO:0007669"/>
    <property type="project" value="UniProtKB-EC"/>
</dbReference>
<dbReference type="InterPro" id="IPR014729">
    <property type="entry name" value="Rossmann-like_a/b/a_fold"/>
</dbReference>
<evidence type="ECO:0000256" key="5">
    <source>
        <dbReference type="ARBA" id="ARBA00022840"/>
    </source>
</evidence>
<sequence length="278" mass="31649">TEFPMKADLAKREPQVQTFWQEHDIYQKSVEKDAPEGLFLLHDGPPFSNGNLHLGHALNKILKDLITRHRTMLGFRAPYVPGWDNHGLPIEVQVVKEFREKKLTWTPETLRKRCRAFAAEWVERQSLQFQRLGVRGNWEHPYLTMSPEFESKIVEVFADLAKRGFVYRVLKPVLWDSANETALANTEAEYKDHVSPSIYVKFPLVEDKNGVFDGLPQDKVSAVIWTTTPWTIPANLALAFHPDYEYVVAQTESGELLVVVGDLLSSVVAANNLGPVEV</sequence>
<dbReference type="EMBL" id="JAGHQL010000556">
    <property type="protein sequence ID" value="KAH0533476.1"/>
    <property type="molecule type" value="Genomic_DNA"/>
</dbReference>
<dbReference type="SUPFAM" id="SSF52374">
    <property type="entry name" value="Nucleotidylyl transferase"/>
    <property type="match status" value="1"/>
</dbReference>
<dbReference type="GO" id="GO:0005829">
    <property type="term" value="C:cytosol"/>
    <property type="evidence" value="ECO:0007669"/>
    <property type="project" value="TreeGrafter"/>
</dbReference>
<dbReference type="PANTHER" id="PTHR42765">
    <property type="entry name" value="SOLEUCYL-TRNA SYNTHETASE"/>
    <property type="match status" value="1"/>
</dbReference>
<dbReference type="SUPFAM" id="SSF50677">
    <property type="entry name" value="ValRS/IleRS/LeuRS editing domain"/>
    <property type="match status" value="1"/>
</dbReference>
<keyword evidence="3" id="KW-0436">Ligase</keyword>
<dbReference type="InterPro" id="IPR050081">
    <property type="entry name" value="Ile-tRNA_ligase"/>
</dbReference>
<dbReference type="PRINTS" id="PR00984">
    <property type="entry name" value="TRNASYNTHILE"/>
</dbReference>
<dbReference type="Pfam" id="PF00133">
    <property type="entry name" value="tRNA-synt_1"/>
    <property type="match status" value="1"/>
</dbReference>
<name>A0A9P8L0K6_9PEZI</name>
<dbReference type="Gene3D" id="3.90.740.10">
    <property type="entry name" value="Valyl/Leucyl/Isoleucyl-tRNA synthetase, editing domain"/>
    <property type="match status" value="1"/>
</dbReference>
<keyword evidence="11" id="KW-1185">Reference proteome</keyword>
<dbReference type="GO" id="GO:0006428">
    <property type="term" value="P:isoleucyl-tRNA aminoacylation"/>
    <property type="evidence" value="ECO:0007669"/>
    <property type="project" value="InterPro"/>
</dbReference>
<feature type="domain" description="Aminoacyl-tRNA synthetase class Ia" evidence="9">
    <location>
        <begin position="16"/>
        <end position="194"/>
    </location>
</feature>
<evidence type="ECO:0000313" key="11">
    <source>
        <dbReference type="Proteomes" id="UP000698800"/>
    </source>
</evidence>
<dbReference type="EC" id="6.1.1.5" evidence="1"/>
<comment type="caution">
    <text evidence="10">The sequence shown here is derived from an EMBL/GenBank/DDBJ whole genome shotgun (WGS) entry which is preliminary data.</text>
</comment>
<dbReference type="PANTHER" id="PTHR42765:SF1">
    <property type="entry name" value="ISOLEUCINE--TRNA LIGASE, MITOCHONDRIAL"/>
    <property type="match status" value="1"/>
</dbReference>
<dbReference type="OrthoDB" id="10264412at2759"/>
<keyword evidence="4" id="KW-0547">Nucleotide-binding</keyword>